<dbReference type="GO" id="GO:0003677">
    <property type="term" value="F:DNA binding"/>
    <property type="evidence" value="ECO:0007669"/>
    <property type="project" value="UniProtKB-KW"/>
</dbReference>
<keyword evidence="2" id="KW-0238">DNA-binding</keyword>
<dbReference type="OrthoDB" id="5298444at2"/>
<dbReference type="RefSeq" id="WP_073277401.1">
    <property type="nucleotide sequence ID" value="NZ_FQVA01000007.1"/>
</dbReference>
<dbReference type="InterPro" id="IPR010982">
    <property type="entry name" value="Lambda_DNA-bd_dom_sf"/>
</dbReference>
<organism evidence="2 3">
    <name type="scientific">Microbulbifer donghaiensis</name>
    <dbReference type="NCBI Taxonomy" id="494016"/>
    <lineage>
        <taxon>Bacteria</taxon>
        <taxon>Pseudomonadati</taxon>
        <taxon>Pseudomonadota</taxon>
        <taxon>Gammaproteobacteria</taxon>
        <taxon>Cellvibrionales</taxon>
        <taxon>Microbulbiferaceae</taxon>
        <taxon>Microbulbifer</taxon>
    </lineage>
</organism>
<accession>A0A1M5HFQ8</accession>
<dbReference type="PROSITE" id="PS50943">
    <property type="entry name" value="HTH_CROC1"/>
    <property type="match status" value="1"/>
</dbReference>
<dbReference type="InterPro" id="IPR001387">
    <property type="entry name" value="Cro/C1-type_HTH"/>
</dbReference>
<dbReference type="AlphaFoldDB" id="A0A1M5HFQ8"/>
<dbReference type="Proteomes" id="UP000184170">
    <property type="component" value="Unassembled WGS sequence"/>
</dbReference>
<dbReference type="EMBL" id="FQVA01000007">
    <property type="protein sequence ID" value="SHG14718.1"/>
    <property type="molecule type" value="Genomic_DNA"/>
</dbReference>
<evidence type="ECO:0000313" key="2">
    <source>
        <dbReference type="EMBL" id="SHG14718.1"/>
    </source>
</evidence>
<sequence length="252" mass="28859">MSQVQALMKTLKRELKARGVTYAEIARQLQLSESSIKRLFAGGSLSVARLEDLCQIAGMDFSELVRKAAEARRGIATLSEEQEREVAGDPRLLLVTVCVLNYWTIEQILETYELSEPECIQLLARLDRLKLIELLPLNRYRVIVAKEFRWLPNGPIQQFFQKEVQPDFLASSFSGPGEKLVFRTGMLSRAANAELMKKMDRLLQQFDELHDADTDLALEERFGSSLLVALRPWELQHFSQLRRGSMEKSFPK</sequence>
<dbReference type="Gene3D" id="1.10.260.40">
    <property type="entry name" value="lambda repressor-like DNA-binding domains"/>
    <property type="match status" value="1"/>
</dbReference>
<evidence type="ECO:0000313" key="3">
    <source>
        <dbReference type="Proteomes" id="UP000184170"/>
    </source>
</evidence>
<reference evidence="3" key="1">
    <citation type="submission" date="2016-11" db="EMBL/GenBank/DDBJ databases">
        <authorList>
            <person name="Varghese N."/>
            <person name="Submissions S."/>
        </authorList>
    </citation>
    <scope>NUCLEOTIDE SEQUENCE [LARGE SCALE GENOMIC DNA]</scope>
    <source>
        <strain evidence="3">CGMCC 1.7063</strain>
    </source>
</reference>
<gene>
    <name evidence="2" type="ORF">SAMN04487965_3411</name>
</gene>
<dbReference type="CDD" id="cd00093">
    <property type="entry name" value="HTH_XRE"/>
    <property type="match status" value="1"/>
</dbReference>
<proteinExistence type="predicted"/>
<dbReference type="STRING" id="494016.SAMN04487965_3411"/>
<keyword evidence="3" id="KW-1185">Reference proteome</keyword>
<protein>
    <submittedName>
        <fullName evidence="2">Cro/C1-type HTH DNA-binding domain-containing protein</fullName>
    </submittedName>
</protein>
<dbReference type="SUPFAM" id="SSF47413">
    <property type="entry name" value="lambda repressor-like DNA-binding domains"/>
    <property type="match status" value="1"/>
</dbReference>
<evidence type="ECO:0000259" key="1">
    <source>
        <dbReference type="PROSITE" id="PS50943"/>
    </source>
</evidence>
<dbReference type="SMART" id="SM00530">
    <property type="entry name" value="HTH_XRE"/>
    <property type="match status" value="1"/>
</dbReference>
<feature type="domain" description="HTH cro/C1-type" evidence="1">
    <location>
        <begin position="11"/>
        <end position="64"/>
    </location>
</feature>
<dbReference type="Pfam" id="PF13443">
    <property type="entry name" value="HTH_26"/>
    <property type="match status" value="1"/>
</dbReference>
<name>A0A1M5HFQ8_9GAMM</name>